<keyword evidence="3 6" id="KW-0812">Transmembrane</keyword>
<feature type="transmembrane region" description="Helical" evidence="6">
    <location>
        <begin position="421"/>
        <end position="442"/>
    </location>
</feature>
<dbReference type="PANTHER" id="PTHR30250:SF26">
    <property type="entry name" value="PSMA PROTEIN"/>
    <property type="match status" value="1"/>
</dbReference>
<evidence type="ECO:0000256" key="4">
    <source>
        <dbReference type="ARBA" id="ARBA00022989"/>
    </source>
</evidence>
<feature type="transmembrane region" description="Helical" evidence="6">
    <location>
        <begin position="148"/>
        <end position="169"/>
    </location>
</feature>
<evidence type="ECO:0000256" key="3">
    <source>
        <dbReference type="ARBA" id="ARBA00022692"/>
    </source>
</evidence>
<evidence type="ECO:0000256" key="6">
    <source>
        <dbReference type="SAM" id="Phobius"/>
    </source>
</evidence>
<gene>
    <name evidence="7" type="ORF">SAMN05421819_0314</name>
</gene>
<keyword evidence="2" id="KW-1003">Cell membrane</keyword>
<feature type="transmembrane region" description="Helical" evidence="6">
    <location>
        <begin position="331"/>
        <end position="352"/>
    </location>
</feature>
<sequence length="460" mass="49606">MAATETVSIRERLRSFGGSSRRSAVLKGTASAALAKVLTTAVSFVSLPLCVRYFGAERYGVWVTILSTSAWLAVFEFGLTDTITNMISAAHAHDDRESAARYATNAVAIAFCFALLLFGIGLLIWPHIDFARLLNVHGAGLPAEVSRTVAVACSLVLLTPMCTVGLKILSGYQQTHVANTATSLGALLSLVGLLIGVSMRASMPVLFLASNGVLTACGVLTLVWTLLISKPWLRPRVQHLSPEIARGLLSTGLPFFLIRLASVVVFSTDNVIVSHYLGAAQVTPYSVAMRVVMYAQLIPAFVFPSLWAAYAEANARGEFDWIRRNYRRTMAISTALTIAPLIVLVFAGRWIIRLWAGPVAVPSEALLLMMAVWAVVSGMTGVQSCLLGAVQRNRLQAIVSLLAAGANLALSIFLVQRFGAIGAVEGTLLSYTLILGPQSFEVRRYFRDQFKRPTAETLTL</sequence>
<evidence type="ECO:0000313" key="7">
    <source>
        <dbReference type="EMBL" id="SEF52813.1"/>
    </source>
</evidence>
<comment type="subcellular location">
    <subcellularLocation>
        <location evidence="1">Cell membrane</location>
        <topology evidence="1">Multi-pass membrane protein</topology>
    </subcellularLocation>
</comment>
<protein>
    <submittedName>
        <fullName evidence="7">Membrane protein involved in the export of O-antigen and teichoic acid</fullName>
    </submittedName>
</protein>
<evidence type="ECO:0000256" key="2">
    <source>
        <dbReference type="ARBA" id="ARBA00022475"/>
    </source>
</evidence>
<feature type="transmembrane region" description="Helical" evidence="6">
    <location>
        <begin position="24"/>
        <end position="47"/>
    </location>
</feature>
<feature type="transmembrane region" description="Helical" evidence="6">
    <location>
        <begin position="397"/>
        <end position="415"/>
    </location>
</feature>
<feature type="transmembrane region" description="Helical" evidence="6">
    <location>
        <begin position="248"/>
        <end position="267"/>
    </location>
</feature>
<dbReference type="EMBL" id="FNVA01000001">
    <property type="protein sequence ID" value="SEF52813.1"/>
    <property type="molecule type" value="Genomic_DNA"/>
</dbReference>
<dbReference type="Pfam" id="PF01943">
    <property type="entry name" value="Polysacc_synt"/>
    <property type="match status" value="1"/>
</dbReference>
<evidence type="ECO:0000256" key="1">
    <source>
        <dbReference type="ARBA" id="ARBA00004651"/>
    </source>
</evidence>
<evidence type="ECO:0000313" key="8">
    <source>
        <dbReference type="Proteomes" id="UP000236728"/>
    </source>
</evidence>
<feature type="transmembrane region" description="Helical" evidence="6">
    <location>
        <begin position="205"/>
        <end position="227"/>
    </location>
</feature>
<feature type="transmembrane region" description="Helical" evidence="6">
    <location>
        <begin position="287"/>
        <end position="310"/>
    </location>
</feature>
<organism evidence="7 8">
    <name type="scientific">Bryocella elongata</name>
    <dbReference type="NCBI Taxonomy" id="863522"/>
    <lineage>
        <taxon>Bacteria</taxon>
        <taxon>Pseudomonadati</taxon>
        <taxon>Acidobacteriota</taxon>
        <taxon>Terriglobia</taxon>
        <taxon>Terriglobales</taxon>
        <taxon>Acidobacteriaceae</taxon>
        <taxon>Bryocella</taxon>
    </lineage>
</organism>
<keyword evidence="5 6" id="KW-0472">Membrane</keyword>
<dbReference type="InterPro" id="IPR002797">
    <property type="entry name" value="Polysacc_synth"/>
</dbReference>
<dbReference type="AlphaFoldDB" id="A0A1H5SQC7"/>
<dbReference type="GO" id="GO:0005886">
    <property type="term" value="C:plasma membrane"/>
    <property type="evidence" value="ECO:0007669"/>
    <property type="project" value="UniProtKB-SubCell"/>
</dbReference>
<proteinExistence type="predicted"/>
<feature type="transmembrane region" description="Helical" evidence="6">
    <location>
        <begin position="106"/>
        <end position="128"/>
    </location>
</feature>
<reference evidence="7 8" key="1">
    <citation type="submission" date="2016-10" db="EMBL/GenBank/DDBJ databases">
        <authorList>
            <person name="de Groot N.N."/>
        </authorList>
    </citation>
    <scope>NUCLEOTIDE SEQUENCE [LARGE SCALE GENOMIC DNA]</scope>
    <source>
        <strain evidence="7 8">DSM 22489</strain>
    </source>
</reference>
<evidence type="ECO:0000256" key="5">
    <source>
        <dbReference type="ARBA" id="ARBA00023136"/>
    </source>
</evidence>
<feature type="transmembrane region" description="Helical" evidence="6">
    <location>
        <begin position="181"/>
        <end position="199"/>
    </location>
</feature>
<dbReference type="InterPro" id="IPR050833">
    <property type="entry name" value="Poly_Biosynth_Transport"/>
</dbReference>
<name>A0A1H5SQC7_9BACT</name>
<keyword evidence="4 6" id="KW-1133">Transmembrane helix</keyword>
<accession>A0A1H5SQC7</accession>
<dbReference type="Proteomes" id="UP000236728">
    <property type="component" value="Unassembled WGS sequence"/>
</dbReference>
<dbReference type="OrthoDB" id="512217at2"/>
<feature type="transmembrane region" description="Helical" evidence="6">
    <location>
        <begin position="367"/>
        <end position="390"/>
    </location>
</feature>
<keyword evidence="8" id="KW-1185">Reference proteome</keyword>
<dbReference type="RefSeq" id="WP_103931264.1">
    <property type="nucleotide sequence ID" value="NZ_FNVA01000001.1"/>
</dbReference>
<dbReference type="PANTHER" id="PTHR30250">
    <property type="entry name" value="PST FAMILY PREDICTED COLANIC ACID TRANSPORTER"/>
    <property type="match status" value="1"/>
</dbReference>
<feature type="transmembrane region" description="Helical" evidence="6">
    <location>
        <begin position="59"/>
        <end position="79"/>
    </location>
</feature>